<evidence type="ECO:0000313" key="10">
    <source>
        <dbReference type="Proteomes" id="UP001195483"/>
    </source>
</evidence>
<evidence type="ECO:0000256" key="1">
    <source>
        <dbReference type="ARBA" id="ARBA00004123"/>
    </source>
</evidence>
<dbReference type="AlphaFoldDB" id="A0AAE0SMZ6"/>
<feature type="region of interest" description="Disordered" evidence="7">
    <location>
        <begin position="368"/>
        <end position="424"/>
    </location>
</feature>
<proteinExistence type="predicted"/>
<comment type="caution">
    <text evidence="6">Lacks conserved residue(s) required for the propagation of feature annotation.</text>
</comment>
<dbReference type="Proteomes" id="UP001195483">
    <property type="component" value="Unassembled WGS sequence"/>
</dbReference>
<dbReference type="InterPro" id="IPR001699">
    <property type="entry name" value="TF_T-box"/>
</dbReference>
<dbReference type="PANTHER" id="PTHR11267:SF201">
    <property type="entry name" value="T-BOX DOMAIN-CONTAINING PROTEIN"/>
    <property type="match status" value="1"/>
</dbReference>
<evidence type="ECO:0000256" key="7">
    <source>
        <dbReference type="SAM" id="MobiDB-lite"/>
    </source>
</evidence>
<keyword evidence="5 6" id="KW-0539">Nucleus</keyword>
<feature type="domain" description="T-box" evidence="8">
    <location>
        <begin position="1"/>
        <end position="196"/>
    </location>
</feature>
<reference evidence="9" key="3">
    <citation type="submission" date="2023-05" db="EMBL/GenBank/DDBJ databases">
        <authorList>
            <person name="Smith C.H."/>
        </authorList>
    </citation>
    <scope>NUCLEOTIDE SEQUENCE</scope>
    <source>
        <strain evidence="9">CHS0354</strain>
        <tissue evidence="9">Mantle</tissue>
    </source>
</reference>
<evidence type="ECO:0000256" key="4">
    <source>
        <dbReference type="ARBA" id="ARBA00023163"/>
    </source>
</evidence>
<protein>
    <recommendedName>
        <fullName evidence="8">T-box domain-containing protein</fullName>
    </recommendedName>
</protein>
<dbReference type="EMBL" id="JAEAOA010000229">
    <property type="protein sequence ID" value="KAK3594837.1"/>
    <property type="molecule type" value="Genomic_DNA"/>
</dbReference>
<dbReference type="GO" id="GO:0000978">
    <property type="term" value="F:RNA polymerase II cis-regulatory region sequence-specific DNA binding"/>
    <property type="evidence" value="ECO:0007669"/>
    <property type="project" value="InterPro"/>
</dbReference>
<evidence type="ECO:0000256" key="2">
    <source>
        <dbReference type="ARBA" id="ARBA00023015"/>
    </source>
</evidence>
<feature type="compositionally biased region" description="Basic and acidic residues" evidence="7">
    <location>
        <begin position="383"/>
        <end position="392"/>
    </location>
</feature>
<comment type="subcellular location">
    <subcellularLocation>
        <location evidence="1 6">Nucleus</location>
    </subcellularLocation>
</comment>
<keyword evidence="10" id="KW-1185">Reference proteome</keyword>
<dbReference type="PROSITE" id="PS01264">
    <property type="entry name" value="TBOX_2"/>
    <property type="match status" value="1"/>
</dbReference>
<evidence type="ECO:0000259" key="8">
    <source>
        <dbReference type="PROSITE" id="PS50252"/>
    </source>
</evidence>
<dbReference type="InterPro" id="IPR008967">
    <property type="entry name" value="p53-like_TF_DNA-bd_sf"/>
</dbReference>
<dbReference type="PROSITE" id="PS50252">
    <property type="entry name" value="TBOX_3"/>
    <property type="match status" value="1"/>
</dbReference>
<dbReference type="GO" id="GO:0000785">
    <property type="term" value="C:chromatin"/>
    <property type="evidence" value="ECO:0007669"/>
    <property type="project" value="TreeGrafter"/>
</dbReference>
<dbReference type="GO" id="GO:0045893">
    <property type="term" value="P:positive regulation of DNA-templated transcription"/>
    <property type="evidence" value="ECO:0007669"/>
    <property type="project" value="InterPro"/>
</dbReference>
<gene>
    <name evidence="9" type="ORF">CHS0354_002888</name>
</gene>
<dbReference type="SMART" id="SM00425">
    <property type="entry name" value="TBOX"/>
    <property type="match status" value="1"/>
</dbReference>
<dbReference type="Gene3D" id="2.60.40.820">
    <property type="entry name" value="Transcription factor, T-box"/>
    <property type="match status" value="1"/>
</dbReference>
<evidence type="ECO:0000256" key="6">
    <source>
        <dbReference type="PROSITE-ProRule" id="PRU00201"/>
    </source>
</evidence>
<dbReference type="PRINTS" id="PR00937">
    <property type="entry name" value="TBOX"/>
</dbReference>
<reference evidence="9" key="2">
    <citation type="journal article" date="2021" name="Genome Biol. Evol.">
        <title>Developing a high-quality reference genome for a parasitic bivalve with doubly uniparental inheritance (Bivalvia: Unionida).</title>
        <authorList>
            <person name="Smith C.H."/>
        </authorList>
    </citation>
    <scope>NUCLEOTIDE SEQUENCE</scope>
    <source>
        <strain evidence="9">CHS0354</strain>
        <tissue evidence="9">Mantle</tissue>
    </source>
</reference>
<dbReference type="InterPro" id="IPR046360">
    <property type="entry name" value="T-box_DNA-bd"/>
</dbReference>
<keyword evidence="4" id="KW-0804">Transcription</keyword>
<dbReference type="SUPFAM" id="SSF49417">
    <property type="entry name" value="p53-like transcription factors"/>
    <property type="match status" value="1"/>
</dbReference>
<dbReference type="InterPro" id="IPR036960">
    <property type="entry name" value="T-box_sf"/>
</dbReference>
<dbReference type="Pfam" id="PF00907">
    <property type="entry name" value="T-box"/>
    <property type="match status" value="1"/>
</dbReference>
<dbReference type="InterPro" id="IPR018186">
    <property type="entry name" value="TF_T-box_CS"/>
</dbReference>
<dbReference type="GO" id="GO:0001708">
    <property type="term" value="P:cell fate specification"/>
    <property type="evidence" value="ECO:0007669"/>
    <property type="project" value="TreeGrafter"/>
</dbReference>
<feature type="compositionally biased region" description="Polar residues" evidence="7">
    <location>
        <begin position="368"/>
        <end position="381"/>
    </location>
</feature>
<dbReference type="PANTHER" id="PTHR11267">
    <property type="entry name" value="T-BOX PROTEIN-RELATED"/>
    <property type="match status" value="1"/>
</dbReference>
<comment type="caution">
    <text evidence="9">The sequence shown here is derived from an EMBL/GenBank/DDBJ whole genome shotgun (WGS) entry which is preliminary data.</text>
</comment>
<evidence type="ECO:0000313" key="9">
    <source>
        <dbReference type="EMBL" id="KAK3594837.1"/>
    </source>
</evidence>
<name>A0AAE0SMZ6_9BIVA</name>
<sequence length="424" mass="47791">MFPTLQFSLAGLNPQKQYNVFVDMVLADNVHWKFQNGKWVSCGQAEPLPQTGRVYLHPDSPNTGAHWMKQDIVFGKLKLSNNKSNESGHVGVHMERNYPRFVSVSICITSSFFVLCDAQSMYVRFGMRQTIVLNSMHRYQPRVHVIEVGSCGNGEGKNLQTHSFPETQFIAVTAYQNTDITQLKIDHNPFAKGFRDSFDNRSFQRTPSPTGFSSTQMPAAQLFRGGVQTGNILQHRPSSPYDPQQYVGYYQEPSSNSQAMARHGCKNEAPVPQHYLQEYDGEVGQYSADNYGYQNYPQTNTNDFYRIDYLQSDEGRDNKSQEEPTMAVRDLNKGEDIYANFGRKDTLNKRVNNASSEEYLSTKRMRFSSNGKSSICDSVGSQHEIDKDRAKTETQSFKGDPLEYSSSGPFDQNIGLAVAKGSGP</sequence>
<evidence type="ECO:0000256" key="5">
    <source>
        <dbReference type="ARBA" id="ARBA00023242"/>
    </source>
</evidence>
<dbReference type="GO" id="GO:0005634">
    <property type="term" value="C:nucleus"/>
    <property type="evidence" value="ECO:0007669"/>
    <property type="project" value="UniProtKB-SubCell"/>
</dbReference>
<dbReference type="GO" id="GO:0000981">
    <property type="term" value="F:DNA-binding transcription factor activity, RNA polymerase II-specific"/>
    <property type="evidence" value="ECO:0007669"/>
    <property type="project" value="TreeGrafter"/>
</dbReference>
<accession>A0AAE0SMZ6</accession>
<keyword evidence="2" id="KW-0805">Transcription regulation</keyword>
<evidence type="ECO:0000256" key="3">
    <source>
        <dbReference type="ARBA" id="ARBA00023125"/>
    </source>
</evidence>
<keyword evidence="3 6" id="KW-0238">DNA-binding</keyword>
<organism evidence="9 10">
    <name type="scientific">Potamilus streckersoni</name>
    <dbReference type="NCBI Taxonomy" id="2493646"/>
    <lineage>
        <taxon>Eukaryota</taxon>
        <taxon>Metazoa</taxon>
        <taxon>Spiralia</taxon>
        <taxon>Lophotrochozoa</taxon>
        <taxon>Mollusca</taxon>
        <taxon>Bivalvia</taxon>
        <taxon>Autobranchia</taxon>
        <taxon>Heteroconchia</taxon>
        <taxon>Palaeoheterodonta</taxon>
        <taxon>Unionida</taxon>
        <taxon>Unionoidea</taxon>
        <taxon>Unionidae</taxon>
        <taxon>Ambleminae</taxon>
        <taxon>Lampsilini</taxon>
        <taxon>Potamilus</taxon>
    </lineage>
</organism>
<reference evidence="9" key="1">
    <citation type="journal article" date="2021" name="Genome Biol. Evol.">
        <title>A High-Quality Reference Genome for a Parasitic Bivalve with Doubly Uniparental Inheritance (Bivalvia: Unionida).</title>
        <authorList>
            <person name="Smith C.H."/>
        </authorList>
    </citation>
    <scope>NUCLEOTIDE SEQUENCE</scope>
    <source>
        <strain evidence="9">CHS0354</strain>
    </source>
</reference>